<feature type="region of interest" description="Disordered" evidence="2">
    <location>
        <begin position="147"/>
        <end position="245"/>
    </location>
</feature>
<dbReference type="PANTHER" id="PTHR14388:SF5">
    <property type="entry name" value="SH2 DOMAIN-CONTAINING PROTEIN 4A"/>
    <property type="match status" value="1"/>
</dbReference>
<feature type="compositionally biased region" description="Polar residues" evidence="2">
    <location>
        <begin position="203"/>
        <end position="225"/>
    </location>
</feature>
<evidence type="ECO:0000313" key="4">
    <source>
        <dbReference type="Proteomes" id="UP000694621"/>
    </source>
</evidence>
<evidence type="ECO:0000256" key="2">
    <source>
        <dbReference type="SAM" id="MobiDB-lite"/>
    </source>
</evidence>
<dbReference type="Ensembl" id="ENSAMXT00005010228.1">
    <property type="protein sequence ID" value="ENSAMXP00005009167.1"/>
    <property type="gene ID" value="ENSAMXG00005005235.1"/>
</dbReference>
<name>A0A8B9HBL5_ASTMX</name>
<feature type="region of interest" description="Disordered" evidence="2">
    <location>
        <begin position="37"/>
        <end position="62"/>
    </location>
</feature>
<protein>
    <submittedName>
        <fullName evidence="3">Zgc:92242</fullName>
    </submittedName>
</protein>
<feature type="region of interest" description="Disordered" evidence="2">
    <location>
        <begin position="259"/>
        <end position="292"/>
    </location>
</feature>
<evidence type="ECO:0000256" key="1">
    <source>
        <dbReference type="ARBA" id="ARBA00022999"/>
    </source>
</evidence>
<proteinExistence type="predicted"/>
<keyword evidence="1" id="KW-0727">SH2 domain</keyword>
<reference evidence="3" key="1">
    <citation type="submission" date="2025-08" db="UniProtKB">
        <authorList>
            <consortium name="Ensembl"/>
        </authorList>
    </citation>
    <scope>IDENTIFICATION</scope>
</reference>
<feature type="compositionally biased region" description="Low complexity" evidence="2">
    <location>
        <begin position="175"/>
        <end position="187"/>
    </location>
</feature>
<dbReference type="GO" id="GO:0005737">
    <property type="term" value="C:cytoplasm"/>
    <property type="evidence" value="ECO:0007669"/>
    <property type="project" value="TreeGrafter"/>
</dbReference>
<sequence>MLQQILADMYIEPEILEALNEEQKKTLFLKMREEQVRRWKEREEKEGKEGRKEKPKPKKGPCKTVSWLLGQDGEVHVCIIGEPDELKSPKLLLSELRDRNGTSKINRYCTRTAVTGSGVVCVLSSYYASSCGLQRYNFLHSEMEHSDSVPDSLKQDSDSDSQDDLKDQKDDSDSSESSNTSNTSPSDHNSDLALPKPHRTDRGTSVTERLNQLNLQRNAQVQLPVTNKPRPQDTPTQDKGLANEQVISSSYGSRVAQLRRNFNAPNAKTTSPCAKPPIPIKPAHLLTSTSAR</sequence>
<accession>A0A8B9HBL5</accession>
<evidence type="ECO:0000313" key="3">
    <source>
        <dbReference type="Ensembl" id="ENSAMXP00005009167.1"/>
    </source>
</evidence>
<organism evidence="3 4">
    <name type="scientific">Astyanax mexicanus</name>
    <name type="common">Blind cave fish</name>
    <name type="synonym">Astyanax fasciatus mexicanus</name>
    <dbReference type="NCBI Taxonomy" id="7994"/>
    <lineage>
        <taxon>Eukaryota</taxon>
        <taxon>Metazoa</taxon>
        <taxon>Chordata</taxon>
        <taxon>Craniata</taxon>
        <taxon>Vertebrata</taxon>
        <taxon>Euteleostomi</taxon>
        <taxon>Actinopterygii</taxon>
        <taxon>Neopterygii</taxon>
        <taxon>Teleostei</taxon>
        <taxon>Ostariophysi</taxon>
        <taxon>Characiformes</taxon>
        <taxon>Characoidei</taxon>
        <taxon>Acestrorhamphidae</taxon>
        <taxon>Acestrorhamphinae</taxon>
        <taxon>Astyanax</taxon>
    </lineage>
</organism>
<dbReference type="AlphaFoldDB" id="A0A8B9HBL5"/>
<feature type="compositionally biased region" description="Polar residues" evidence="2">
    <location>
        <begin position="263"/>
        <end position="272"/>
    </location>
</feature>
<feature type="compositionally biased region" description="Basic and acidic residues" evidence="2">
    <location>
        <begin position="37"/>
        <end position="52"/>
    </location>
</feature>
<feature type="compositionally biased region" description="Basic and acidic residues" evidence="2">
    <location>
        <begin position="147"/>
        <end position="172"/>
    </location>
</feature>
<dbReference type="Proteomes" id="UP000694621">
    <property type="component" value="Unplaced"/>
</dbReference>
<dbReference type="PANTHER" id="PTHR14388">
    <property type="entry name" value="T CELL-SPECIFIC ADAPTER PROTEIN TSAD"/>
    <property type="match status" value="1"/>
</dbReference>